<accession>A0A2K8SIH3</accession>
<dbReference type="AlphaFoldDB" id="A0A2K8SIH3"/>
<name>A0A2K8SIH3_9NOSO</name>
<proteinExistence type="predicted"/>
<evidence type="ECO:0000313" key="1">
    <source>
        <dbReference type="EMBL" id="AUB35252.1"/>
    </source>
</evidence>
<dbReference type="EMBL" id="CP024785">
    <property type="protein sequence ID" value="AUB35252.1"/>
    <property type="molecule type" value="Genomic_DNA"/>
</dbReference>
<gene>
    <name evidence="1" type="ORF">COO91_01128</name>
</gene>
<protein>
    <submittedName>
        <fullName evidence="1">CopG-like ribbon-helix-helix domain</fullName>
    </submittedName>
</protein>
<reference evidence="1 2" key="1">
    <citation type="submission" date="2017-11" db="EMBL/GenBank/DDBJ databases">
        <title>Complete genome of a free-living desiccation-tolerant cyanobacterium and its photosynthetic adaptation to extreme terrestrial habitat.</title>
        <authorList>
            <person name="Shang J."/>
        </authorList>
    </citation>
    <scope>NUCLEOTIDE SEQUENCE [LARGE SCALE GENOMIC DNA]</scope>
    <source>
        <strain evidence="1 2">CCNUN1</strain>
    </source>
</reference>
<dbReference type="Proteomes" id="UP000232003">
    <property type="component" value="Chromosome"/>
</dbReference>
<keyword evidence="2" id="KW-1185">Reference proteome</keyword>
<dbReference type="KEGG" id="nfl:COO91_01128"/>
<organism evidence="1 2">
    <name type="scientific">Nostoc flagelliforme CCNUN1</name>
    <dbReference type="NCBI Taxonomy" id="2038116"/>
    <lineage>
        <taxon>Bacteria</taxon>
        <taxon>Bacillati</taxon>
        <taxon>Cyanobacteriota</taxon>
        <taxon>Cyanophyceae</taxon>
        <taxon>Nostocales</taxon>
        <taxon>Nostocaceae</taxon>
        <taxon>Nostoc</taxon>
    </lineage>
</organism>
<evidence type="ECO:0000313" key="2">
    <source>
        <dbReference type="Proteomes" id="UP000232003"/>
    </source>
</evidence>
<sequence>MLLMATKRPRTTISFDPEEYEQLRRWAESEFRTIPQLVSAIVKKSLLERSQDLKPGDKA</sequence>